<organism evidence="2 3">
    <name type="scientific">Monodon monoceros</name>
    <name type="common">Narwhal</name>
    <name type="synonym">Ceratodon monodon</name>
    <dbReference type="NCBI Taxonomy" id="40151"/>
    <lineage>
        <taxon>Eukaryota</taxon>
        <taxon>Metazoa</taxon>
        <taxon>Chordata</taxon>
        <taxon>Craniata</taxon>
        <taxon>Vertebrata</taxon>
        <taxon>Euteleostomi</taxon>
        <taxon>Mammalia</taxon>
        <taxon>Eutheria</taxon>
        <taxon>Laurasiatheria</taxon>
        <taxon>Artiodactyla</taxon>
        <taxon>Whippomorpha</taxon>
        <taxon>Cetacea</taxon>
        <taxon>Odontoceti</taxon>
        <taxon>Monodontidae</taxon>
        <taxon>Monodon</taxon>
    </lineage>
</organism>
<protein>
    <submittedName>
        <fullName evidence="2">Uncharacterized protein</fullName>
    </submittedName>
</protein>
<name>A0A4U1FI84_MONMO</name>
<gene>
    <name evidence="2" type="ORF">EI555_016544</name>
</gene>
<proteinExistence type="predicted"/>
<feature type="region of interest" description="Disordered" evidence="1">
    <location>
        <begin position="27"/>
        <end position="63"/>
    </location>
</feature>
<evidence type="ECO:0000313" key="3">
    <source>
        <dbReference type="Proteomes" id="UP000308365"/>
    </source>
</evidence>
<feature type="compositionally biased region" description="Low complexity" evidence="1">
    <location>
        <begin position="111"/>
        <end position="127"/>
    </location>
</feature>
<evidence type="ECO:0000313" key="2">
    <source>
        <dbReference type="EMBL" id="TKC49612.1"/>
    </source>
</evidence>
<feature type="region of interest" description="Disordered" evidence="1">
    <location>
        <begin position="104"/>
        <end position="159"/>
    </location>
</feature>
<evidence type="ECO:0000256" key="1">
    <source>
        <dbReference type="SAM" id="MobiDB-lite"/>
    </source>
</evidence>
<sequence>DYHLLERRRTRTRTLYERPRAGMLFPVTGPWAAGENGERASTPTARGAQTESQDGGDGTLRYPHSRLARLVSAAPSRPRRPATTLPIPAAMQPVPVAAVVRLPCLSPPSPRAAAPQPAQQATRAPDAAARDWQRPRTGPNPPGSARRRPTPAGRRTRLP</sequence>
<feature type="compositionally biased region" description="Basic residues" evidence="1">
    <location>
        <begin position="145"/>
        <end position="159"/>
    </location>
</feature>
<comment type="caution">
    <text evidence="2">The sequence shown here is derived from an EMBL/GenBank/DDBJ whole genome shotgun (WGS) entry which is preliminary data.</text>
</comment>
<reference evidence="3" key="1">
    <citation type="journal article" date="2019" name="IScience">
        <title>Narwhal Genome Reveals Long-Term Low Genetic Diversity despite Current Large Abundance Size.</title>
        <authorList>
            <person name="Westbury M.V."/>
            <person name="Petersen B."/>
            <person name="Garde E."/>
            <person name="Heide-Jorgensen M.P."/>
            <person name="Lorenzen E.D."/>
        </authorList>
    </citation>
    <scope>NUCLEOTIDE SEQUENCE [LARGE SCALE GENOMIC DNA]</scope>
</reference>
<accession>A0A4U1FI84</accession>
<dbReference type="Proteomes" id="UP000308365">
    <property type="component" value="Unassembled WGS sequence"/>
</dbReference>
<dbReference type="AlphaFoldDB" id="A0A4U1FI84"/>
<dbReference type="EMBL" id="RWIC01000115">
    <property type="protein sequence ID" value="TKC49612.1"/>
    <property type="molecule type" value="Genomic_DNA"/>
</dbReference>
<feature type="non-terminal residue" evidence="2">
    <location>
        <position position="1"/>
    </location>
</feature>
<feature type="compositionally biased region" description="Polar residues" evidence="1">
    <location>
        <begin position="39"/>
        <end position="53"/>
    </location>
</feature>